<evidence type="ECO:0000313" key="1">
    <source>
        <dbReference type="EMBL" id="AUA60242.1"/>
    </source>
</evidence>
<dbReference type="InterPro" id="IPR009235">
    <property type="entry name" value="AcMNPV_Orf146"/>
</dbReference>
<organism evidence="1 2">
    <name type="scientific">Operophtera brumata nucleopolyhedrovirus</name>
    <dbReference type="NCBI Taxonomy" id="1046267"/>
    <lineage>
        <taxon>Viruses</taxon>
        <taxon>Viruses incertae sedis</taxon>
        <taxon>Naldaviricetes</taxon>
        <taxon>Lefavirales</taxon>
        <taxon>Baculoviridae</taxon>
        <taxon>Alphabaculovirus</taxon>
        <taxon>Alphabaculovirus opbrumatae</taxon>
    </lineage>
</organism>
<dbReference type="KEGG" id="vg:41700015"/>
<protein>
    <submittedName>
        <fullName evidence="1">EP23</fullName>
    </submittedName>
</protein>
<keyword evidence="2" id="KW-1185">Reference proteome</keyword>
<dbReference type="EMBL" id="MF614691">
    <property type="protein sequence ID" value="AUA60242.1"/>
    <property type="molecule type" value="Genomic_DNA"/>
</dbReference>
<dbReference type="OrthoDB" id="10040at10239"/>
<proteinExistence type="predicted"/>
<reference evidence="1 2" key="1">
    <citation type="journal article" date="2017" name="Viruses">
        <title>The Operophtera brumata Nucleopolyhedrovirus (OpbuNPV) Represents an Early, Divergent Lineage within Genus Alphabaculovirus.</title>
        <authorList>
            <person name="Harrison R.L."/>
            <person name="Rowley D.L."/>
            <person name="Mowery J.D."/>
            <person name="Bauchan G.R."/>
            <person name="Burand J.P."/>
        </authorList>
    </citation>
    <scope>NUCLEOTIDE SEQUENCE [LARGE SCALE GENOMIC DNA]</scope>
    <source>
        <strain evidence="1">OpbuNPV-MA</strain>
    </source>
</reference>
<name>A0A2H4UZM1_9ABAC</name>
<dbReference type="Proteomes" id="UP000290445">
    <property type="component" value="Segment"/>
</dbReference>
<evidence type="ECO:0000313" key="2">
    <source>
        <dbReference type="Proteomes" id="UP000290445"/>
    </source>
</evidence>
<dbReference type="GeneID" id="41700015"/>
<dbReference type="RefSeq" id="YP_009552571.1">
    <property type="nucleotide sequence ID" value="NC_040621.1"/>
</dbReference>
<sequence length="196" mass="22148">MAITFYMTAPTPIDNSLINFIMPHGPYDTIHYQFALMPDNQQDYTTRLVSGYDKTRQVAMRAKIIKSSELHDVVFEKNCYVISMIRLPFVSETLMVSDKFTVPPTPVKVYTESALEVWHIFSVKKHKESTSFKKVTGIIMDGVVIEKELMILNGNIYAGFIKALTEKKMVRQDVPILAMTAPATPIGANEIILALQ</sequence>
<dbReference type="Pfam" id="PF05959">
    <property type="entry name" value="DUF884"/>
    <property type="match status" value="1"/>
</dbReference>
<accession>A0A2H4UZM1</accession>